<feature type="compositionally biased region" description="Polar residues" evidence="1">
    <location>
        <begin position="119"/>
        <end position="136"/>
    </location>
</feature>
<feature type="compositionally biased region" description="Low complexity" evidence="1">
    <location>
        <begin position="225"/>
        <end position="237"/>
    </location>
</feature>
<feature type="compositionally biased region" description="Low complexity" evidence="1">
    <location>
        <begin position="557"/>
        <end position="570"/>
    </location>
</feature>
<feature type="transmembrane region" description="Helical" evidence="2">
    <location>
        <begin position="765"/>
        <end position="781"/>
    </location>
</feature>
<keyword evidence="2" id="KW-0812">Transmembrane</keyword>
<evidence type="ECO:0000313" key="4">
    <source>
        <dbReference type="Proteomes" id="UP001138997"/>
    </source>
</evidence>
<feature type="transmembrane region" description="Helical" evidence="2">
    <location>
        <begin position="1299"/>
        <end position="1318"/>
    </location>
</feature>
<evidence type="ECO:0008006" key="5">
    <source>
        <dbReference type="Google" id="ProtNLM"/>
    </source>
</evidence>
<accession>A0A9X1STE5</accession>
<reference evidence="3" key="1">
    <citation type="submission" date="2021-11" db="EMBL/GenBank/DDBJ databases">
        <title>Streptomyces corallinus and Kineosporia corallina sp. nov., two new coral-derived marine actinobacteria.</title>
        <authorList>
            <person name="Buangrab K."/>
            <person name="Sutthacheep M."/>
            <person name="Yeemin T."/>
            <person name="Harunari E."/>
            <person name="Igarashi Y."/>
            <person name="Sripreechasak P."/>
            <person name="Kanchanasin P."/>
            <person name="Tanasupawat S."/>
            <person name="Phongsopitanun W."/>
        </authorList>
    </citation>
    <scope>NUCLEOTIDE SEQUENCE</scope>
    <source>
        <strain evidence="3">JCM 31032</strain>
    </source>
</reference>
<protein>
    <recommendedName>
        <fullName evidence="5">DUF2157 domain-containing protein</fullName>
    </recommendedName>
</protein>
<feature type="transmembrane region" description="Helical" evidence="2">
    <location>
        <begin position="277"/>
        <end position="302"/>
    </location>
</feature>
<feature type="transmembrane region" description="Helical" evidence="2">
    <location>
        <begin position="841"/>
        <end position="861"/>
    </location>
</feature>
<sequence>MSSDVGGQPDLGKGVIGALPELRRLLLDLGRCPGCAVVLAGPRCSSCGIDLGGPEGARVAMLSRAAADALNQRELTLNHLRAQVPTAFQTQNAPAAQAPTEADQAAPMLVTQAPATENPAAQTPTTLDQAAQTHDSAAQAPATLAPATPAPESPAGQAPVAITSATQAAPPLDPAPQTAGPIAPVVQGPAAQGPATQRPLPHGPAMQGSGAQTSAGPGWGPGHPGPAQHPGQQQPGWSAPPPPPILSPRNTGPNGPAGPNQPPWPGRTPDRSAPAWLSVNTVLVGIGALLLAAAAIGFLIFSWQSMPLAARAAVIGGITLAAVGIATWLRPRLPETAEAVGALAVVLILGDAWAIRNTGLFGADRPDGMLYAGGAMIVTGLLVEIWGRVSRIRAATHAGAGLIPVGVFYLAFALLRDSDPVIGAYPIAMLLAAAVTLSRRTLPQNCRTERILSRTLAALFLANAAFPAALGFPDVYGATLGALLVTLLLAAQTWADAPRSAAGQNTASQSPADHGTAAQEALSHPHSPALPSHLNQPGQPQPGHSQQFNQHGPPNPQSGWPQGPQQGGPARPTPARPRNPLTLNRNWSVATGVAAAGTTVLAGSALAESFDIAGFVTLIPITVLPGLLLLAVSFLKPEPTANLRRTALALGVLATSSLVALPTIGLALWQVVRPIPPEIRSSSFTTRFGDLGQTDPSLTELWFTSLASLALITAVVWAIGRHERWPNGPWPQRIHRPLNRIPLPATASLVVLLALTPVIPVVATIAALLVLSLAAVVLALRSHRHRQLLWIAGSLVGLLGVTLAWATEELPGVVTVLAVLALLAARRQIDAPDENSRFVRAGLALLAAGLIPAALLVLFDQIKVDQWTSLVTTALICGLGSAALFAVPRLPLPQRPGRAEWSPIDRFTAAVPGIVMLVISYLSALSGTHEVPVWTEPAIVLVALVIALAGALLLRPAMATAFPEMPLVLAGLTTPLFGALVMTNADAWDFTAVSAGLLWSLSTAVGTVALTVAMLNGAAETSPWKDRRLGAEIGLVATGVVALAVTSSADADSERMWLTLLILGAAASAIALTPERSRVGWLAGVLLTGSSWLRLADSGVQVVEAYTVPPAAVLLAITYYASRRAPAQAQAQPKKATDPISQSYLDLGVLARPLLMVIIPSVIASALSTSVIRPIVLMIAGAAAVLVSRYFLRERPGPAQALTLVGLFATIGAGLLRTVFNLNEFGPLNGDRVPLTTVEAWTAPGALLLLVFGLQLFQRLERDRPTPDFPNSWTTLGPGLALLLGPSILVHFSELESTLARPVLIMVAAALALAAGAVRRMQAPFVIGAVVLTMVALVLTGPWLRDVGASIPLWVWAAVIGLALLLLGAGYERRLAQLRTVRSRLVAMR</sequence>
<keyword evidence="4" id="KW-1185">Reference proteome</keyword>
<feature type="compositionally biased region" description="Polar residues" evidence="1">
    <location>
        <begin position="502"/>
        <end position="511"/>
    </location>
</feature>
<gene>
    <name evidence="3" type="ORF">LR394_09925</name>
</gene>
<evidence type="ECO:0000313" key="3">
    <source>
        <dbReference type="EMBL" id="MCD5311216.1"/>
    </source>
</evidence>
<feature type="transmembrane region" description="Helical" evidence="2">
    <location>
        <begin position="421"/>
        <end position="439"/>
    </location>
</feature>
<organism evidence="3 4">
    <name type="scientific">Kineosporia babensis</name>
    <dbReference type="NCBI Taxonomy" id="499548"/>
    <lineage>
        <taxon>Bacteria</taxon>
        <taxon>Bacillati</taxon>
        <taxon>Actinomycetota</taxon>
        <taxon>Actinomycetes</taxon>
        <taxon>Kineosporiales</taxon>
        <taxon>Kineosporiaceae</taxon>
        <taxon>Kineosporia</taxon>
    </lineage>
</organism>
<dbReference type="RefSeq" id="WP_231440394.1">
    <property type="nucleotide sequence ID" value="NZ_JAJOMB010000004.1"/>
</dbReference>
<feature type="compositionally biased region" description="Low complexity" evidence="1">
    <location>
        <begin position="247"/>
        <end position="258"/>
    </location>
</feature>
<feature type="transmembrane region" description="Helical" evidence="2">
    <location>
        <begin position="1102"/>
        <end position="1122"/>
    </location>
</feature>
<keyword evidence="2" id="KW-1133">Transmembrane helix</keyword>
<feature type="transmembrane region" description="Helical" evidence="2">
    <location>
        <begin position="586"/>
        <end position="606"/>
    </location>
</feature>
<feature type="transmembrane region" description="Helical" evidence="2">
    <location>
        <begin position="1269"/>
        <end position="1293"/>
    </location>
</feature>
<feature type="transmembrane region" description="Helical" evidence="2">
    <location>
        <begin position="1055"/>
        <end position="1072"/>
    </location>
</feature>
<feature type="transmembrane region" description="Helical" evidence="2">
    <location>
        <begin position="937"/>
        <end position="954"/>
    </location>
</feature>
<feature type="transmembrane region" description="Helical" evidence="2">
    <location>
        <begin position="451"/>
        <end position="470"/>
    </location>
</feature>
<evidence type="ECO:0000256" key="2">
    <source>
        <dbReference type="SAM" id="Phobius"/>
    </source>
</evidence>
<proteinExistence type="predicted"/>
<name>A0A9X1STE5_9ACTN</name>
<feature type="transmembrane region" description="Helical" evidence="2">
    <location>
        <begin position="612"/>
        <end position="635"/>
    </location>
</feature>
<feature type="transmembrane region" description="Helical" evidence="2">
    <location>
        <begin position="476"/>
        <end position="495"/>
    </location>
</feature>
<feature type="transmembrane region" description="Helical" evidence="2">
    <location>
        <begin position="867"/>
        <end position="887"/>
    </location>
</feature>
<feature type="transmembrane region" description="Helical" evidence="2">
    <location>
        <begin position="1199"/>
        <end position="1220"/>
    </location>
</feature>
<feature type="transmembrane region" description="Helical" evidence="2">
    <location>
        <begin position="788"/>
        <end position="806"/>
    </location>
</feature>
<feature type="transmembrane region" description="Helical" evidence="2">
    <location>
        <begin position="1351"/>
        <end position="1371"/>
    </location>
</feature>
<feature type="compositionally biased region" description="Low complexity" evidence="1">
    <location>
        <begin position="137"/>
        <end position="147"/>
    </location>
</feature>
<feature type="transmembrane region" description="Helical" evidence="2">
    <location>
        <begin position="701"/>
        <end position="720"/>
    </location>
</feature>
<feature type="transmembrane region" description="Helical" evidence="2">
    <location>
        <begin position="997"/>
        <end position="1017"/>
    </location>
</feature>
<feature type="transmembrane region" description="Helical" evidence="2">
    <location>
        <begin position="336"/>
        <end position="356"/>
    </location>
</feature>
<dbReference type="Proteomes" id="UP001138997">
    <property type="component" value="Unassembled WGS sequence"/>
</dbReference>
<feature type="transmembrane region" description="Helical" evidence="2">
    <location>
        <begin position="308"/>
        <end position="329"/>
    </location>
</feature>
<feature type="transmembrane region" description="Helical" evidence="2">
    <location>
        <begin position="394"/>
        <end position="415"/>
    </location>
</feature>
<feature type="transmembrane region" description="Helical" evidence="2">
    <location>
        <begin position="1325"/>
        <end position="1345"/>
    </location>
</feature>
<dbReference type="InterPro" id="IPR058062">
    <property type="entry name" value="SCO7613_C"/>
</dbReference>
<feature type="transmembrane region" description="Helical" evidence="2">
    <location>
        <begin position="1143"/>
        <end position="1165"/>
    </location>
</feature>
<feature type="transmembrane region" description="Helical" evidence="2">
    <location>
        <begin position="1171"/>
        <end position="1192"/>
    </location>
</feature>
<feature type="transmembrane region" description="Helical" evidence="2">
    <location>
        <begin position="1240"/>
        <end position="1257"/>
    </location>
</feature>
<feature type="transmembrane region" description="Helical" evidence="2">
    <location>
        <begin position="1029"/>
        <end position="1049"/>
    </location>
</feature>
<feature type="transmembrane region" description="Helical" evidence="2">
    <location>
        <begin position="966"/>
        <end position="985"/>
    </location>
</feature>
<feature type="transmembrane region" description="Helical" evidence="2">
    <location>
        <begin position="647"/>
        <end position="672"/>
    </location>
</feature>
<feature type="transmembrane region" description="Helical" evidence="2">
    <location>
        <begin position="907"/>
        <end position="925"/>
    </location>
</feature>
<feature type="region of interest" description="Disordered" evidence="1">
    <location>
        <begin position="500"/>
        <end position="582"/>
    </location>
</feature>
<comment type="caution">
    <text evidence="3">The sequence shown here is derived from an EMBL/GenBank/DDBJ whole genome shotgun (WGS) entry which is preliminary data.</text>
</comment>
<feature type="transmembrane region" description="Helical" evidence="2">
    <location>
        <begin position="368"/>
        <end position="387"/>
    </location>
</feature>
<evidence type="ECO:0000256" key="1">
    <source>
        <dbReference type="SAM" id="MobiDB-lite"/>
    </source>
</evidence>
<keyword evidence="2" id="KW-0472">Membrane</keyword>
<dbReference type="NCBIfam" id="NF047321">
    <property type="entry name" value="SCO7613_CTERM"/>
    <property type="match status" value="2"/>
</dbReference>
<dbReference type="EMBL" id="JAJOMB010000004">
    <property type="protein sequence ID" value="MCD5311216.1"/>
    <property type="molecule type" value="Genomic_DNA"/>
</dbReference>
<feature type="region of interest" description="Disordered" evidence="1">
    <location>
        <begin position="119"/>
        <end position="271"/>
    </location>
</feature>
<feature type="transmembrane region" description="Helical" evidence="2">
    <location>
        <begin position="741"/>
        <end position="759"/>
    </location>
</feature>